<organism evidence="2 3">
    <name type="scientific">Candidatus Liberibacter africanus PTSAPSY</name>
    <dbReference type="NCBI Taxonomy" id="1277257"/>
    <lineage>
        <taxon>Bacteria</taxon>
        <taxon>Pseudomonadati</taxon>
        <taxon>Pseudomonadota</taxon>
        <taxon>Alphaproteobacteria</taxon>
        <taxon>Hyphomicrobiales</taxon>
        <taxon>Rhizobiaceae</taxon>
        <taxon>Liberibacter</taxon>
    </lineage>
</organism>
<proteinExistence type="predicted"/>
<evidence type="ECO:0000256" key="1">
    <source>
        <dbReference type="SAM" id="Phobius"/>
    </source>
</evidence>
<keyword evidence="3" id="KW-1185">Reference proteome</keyword>
<keyword evidence="1" id="KW-0812">Transmembrane</keyword>
<feature type="transmembrane region" description="Helical" evidence="1">
    <location>
        <begin position="44"/>
        <end position="65"/>
    </location>
</feature>
<accession>A0A0G3I9G6</accession>
<dbReference type="AlphaFoldDB" id="A0A0G3I9G6"/>
<keyword evidence="1" id="KW-0472">Membrane</keyword>
<keyword evidence="1" id="KW-1133">Transmembrane helix</keyword>
<name>A0A0G3I9G6_LIBAF</name>
<sequence>MAKINAKSLVSVEEIKAEKPVRLARINEHKHKSGVKWIDGLNALVLPLTTFFWIIAYPLLLIYLVRDGFLFTDPLALIDPFTKEIIACILGFWYTDIKSCKRNDYRISSLRCD</sequence>
<reference evidence="2 3" key="1">
    <citation type="journal article" date="2015" name="Genome Announc.">
        <title>Complete Genome Sequence of 'Candidatus Liberibacter africanus,' a Bacterium Associated with Citrus Huanglongbing.</title>
        <authorList>
            <person name="Lin H."/>
            <person name="Pietersen G."/>
            <person name="Han C."/>
            <person name="Read D.A."/>
            <person name="Lou B."/>
            <person name="Gupta G."/>
            <person name="Civerolo E.L."/>
        </authorList>
    </citation>
    <scope>NUCLEOTIDE SEQUENCE [LARGE SCALE GENOMIC DNA]</scope>
    <source>
        <strain evidence="2 3">PTSAPSY</strain>
    </source>
</reference>
<evidence type="ECO:0000313" key="2">
    <source>
        <dbReference type="EMBL" id="AKK20402.1"/>
    </source>
</evidence>
<dbReference type="EMBL" id="CP004021">
    <property type="protein sequence ID" value="AKK20402.1"/>
    <property type="molecule type" value="Genomic_DNA"/>
</dbReference>
<dbReference type="KEGG" id="lau:G293_03880"/>
<protein>
    <submittedName>
        <fullName evidence="2">Uncharacterized protein</fullName>
    </submittedName>
</protein>
<dbReference type="Proteomes" id="UP000035503">
    <property type="component" value="Chromosome"/>
</dbReference>
<dbReference type="PATRIC" id="fig|1277257.4.peg.832"/>
<evidence type="ECO:0000313" key="3">
    <source>
        <dbReference type="Proteomes" id="UP000035503"/>
    </source>
</evidence>
<gene>
    <name evidence="2" type="ORF">G293_03880</name>
</gene>